<dbReference type="Proteomes" id="UP000664317">
    <property type="component" value="Unassembled WGS sequence"/>
</dbReference>
<gene>
    <name evidence="1" type="ORF">J0A68_22410</name>
</gene>
<accession>A0ABS3C9E3</accession>
<evidence type="ECO:0008006" key="3">
    <source>
        <dbReference type="Google" id="ProtNLM"/>
    </source>
</evidence>
<dbReference type="EMBL" id="JAFKCT010000030">
    <property type="protein sequence ID" value="MBN7813724.1"/>
    <property type="molecule type" value="Genomic_DNA"/>
</dbReference>
<reference evidence="1 2" key="1">
    <citation type="submission" date="2021-03" db="EMBL/GenBank/DDBJ databases">
        <title>novel species isolated from a fishpond in China.</title>
        <authorList>
            <person name="Lu H."/>
            <person name="Cai Z."/>
        </authorList>
    </citation>
    <scope>NUCLEOTIDE SEQUENCE [LARGE SCALE GENOMIC DNA]</scope>
    <source>
        <strain evidence="1 2">H41</strain>
    </source>
</reference>
<protein>
    <recommendedName>
        <fullName evidence="3">Lipoprotein</fullName>
    </recommendedName>
</protein>
<evidence type="ECO:0000313" key="2">
    <source>
        <dbReference type="Proteomes" id="UP000664317"/>
    </source>
</evidence>
<sequence length="205" mass="24466">MRTSITYLIIVTLLISCDQEKRLLKYSQEKADQFVEMYADEFLKDTVLLRYSYHPRAQFIFGQDSSNNYRIFPRETEIRMICFSDSCELTESFNEAPLKLSKGSYTLKQDSIFTELSYDSTTFQIHHFKRNPIDYFNGLKKQLEKYGAFAYSESKDKSFIKVYLSVQYYLIYSKDAENDINEDEILKSYNDNWYFVKMKRQMDLG</sequence>
<proteinExistence type="predicted"/>
<name>A0ABS3C9E3_9BACT</name>
<dbReference type="PROSITE" id="PS51257">
    <property type="entry name" value="PROKAR_LIPOPROTEIN"/>
    <property type="match status" value="1"/>
</dbReference>
<evidence type="ECO:0000313" key="1">
    <source>
        <dbReference type="EMBL" id="MBN7813724.1"/>
    </source>
</evidence>
<dbReference type="RefSeq" id="WP_206580497.1">
    <property type="nucleotide sequence ID" value="NZ_JAFKCT010000030.1"/>
</dbReference>
<comment type="caution">
    <text evidence="1">The sequence shown here is derived from an EMBL/GenBank/DDBJ whole genome shotgun (WGS) entry which is preliminary data.</text>
</comment>
<organism evidence="1 2">
    <name type="scientific">Algoriphagus oliviformis</name>
    <dbReference type="NCBI Taxonomy" id="2811231"/>
    <lineage>
        <taxon>Bacteria</taxon>
        <taxon>Pseudomonadati</taxon>
        <taxon>Bacteroidota</taxon>
        <taxon>Cytophagia</taxon>
        <taxon>Cytophagales</taxon>
        <taxon>Cyclobacteriaceae</taxon>
        <taxon>Algoriphagus</taxon>
    </lineage>
</organism>
<keyword evidence="2" id="KW-1185">Reference proteome</keyword>